<protein>
    <recommendedName>
        <fullName evidence="3">PPM-type phosphatase domain-containing protein</fullName>
    </recommendedName>
</protein>
<evidence type="ECO:0000313" key="1">
    <source>
        <dbReference type="EMBL" id="CAH7690053.1"/>
    </source>
</evidence>
<dbReference type="AlphaFoldDB" id="A0AAV0BRJ8"/>
<feature type="non-terminal residue" evidence="1">
    <location>
        <position position="1"/>
    </location>
</feature>
<dbReference type="Proteomes" id="UP001153365">
    <property type="component" value="Unassembled WGS sequence"/>
</dbReference>
<keyword evidence="2" id="KW-1185">Reference proteome</keyword>
<accession>A0AAV0BRJ8</accession>
<reference evidence="1" key="1">
    <citation type="submission" date="2022-06" db="EMBL/GenBank/DDBJ databases">
        <authorList>
            <consortium name="SYNGENTA / RWTH Aachen University"/>
        </authorList>
    </citation>
    <scope>NUCLEOTIDE SEQUENCE</scope>
</reference>
<evidence type="ECO:0008006" key="3">
    <source>
        <dbReference type="Google" id="ProtNLM"/>
    </source>
</evidence>
<dbReference type="SUPFAM" id="SSF81606">
    <property type="entry name" value="PP2C-like"/>
    <property type="match status" value="1"/>
</dbReference>
<name>A0AAV0BRJ8_PHAPC</name>
<gene>
    <name evidence="1" type="ORF">PPACK8108_LOCUS25280</name>
</gene>
<feature type="non-terminal residue" evidence="1">
    <location>
        <position position="58"/>
    </location>
</feature>
<proteinExistence type="predicted"/>
<dbReference type="InterPro" id="IPR036457">
    <property type="entry name" value="PPM-type-like_dom_sf"/>
</dbReference>
<dbReference type="EMBL" id="CALTRL010006190">
    <property type="protein sequence ID" value="CAH7690053.1"/>
    <property type="molecule type" value="Genomic_DNA"/>
</dbReference>
<comment type="caution">
    <text evidence="1">The sequence shown here is derived from an EMBL/GenBank/DDBJ whole genome shotgun (WGS) entry which is preliminary data.</text>
</comment>
<dbReference type="Gene3D" id="3.60.40.10">
    <property type="entry name" value="PPM-type phosphatase domain"/>
    <property type="match status" value="1"/>
</dbReference>
<organism evidence="1 2">
    <name type="scientific">Phakopsora pachyrhizi</name>
    <name type="common">Asian soybean rust disease fungus</name>
    <dbReference type="NCBI Taxonomy" id="170000"/>
    <lineage>
        <taxon>Eukaryota</taxon>
        <taxon>Fungi</taxon>
        <taxon>Dikarya</taxon>
        <taxon>Basidiomycota</taxon>
        <taxon>Pucciniomycotina</taxon>
        <taxon>Pucciniomycetes</taxon>
        <taxon>Pucciniales</taxon>
        <taxon>Phakopsoraceae</taxon>
        <taxon>Phakopsora</taxon>
    </lineage>
</organism>
<sequence>QAFLVGIIDGHGGSEASGFLSENLPRLVEECESSQVPKAIRTYKAIVGYFKGFGGGYL</sequence>
<evidence type="ECO:0000313" key="2">
    <source>
        <dbReference type="Proteomes" id="UP001153365"/>
    </source>
</evidence>